<dbReference type="InterPro" id="IPR040459">
    <property type="entry name" value="MJ1316"/>
</dbReference>
<dbReference type="OMA" id="RVECQDT"/>
<evidence type="ECO:0000259" key="4">
    <source>
        <dbReference type="Pfam" id="PF04457"/>
    </source>
</evidence>
<feature type="region of interest" description="Disordered" evidence="2">
    <location>
        <begin position="459"/>
        <end position="496"/>
    </location>
</feature>
<name>K0TKN9_THAOC</name>
<feature type="region of interest" description="Disordered" evidence="2">
    <location>
        <begin position="1"/>
        <end position="43"/>
    </location>
</feature>
<dbReference type="AlphaFoldDB" id="K0TKN9"/>
<proteinExistence type="inferred from homology"/>
<dbReference type="eggNOG" id="KOG2726">
    <property type="taxonomic scope" value="Eukaryota"/>
</dbReference>
<evidence type="ECO:0000313" key="5">
    <source>
        <dbReference type="EMBL" id="EJK71247.1"/>
    </source>
</evidence>
<organism evidence="5 6">
    <name type="scientific">Thalassiosira oceanica</name>
    <name type="common">Marine diatom</name>
    <dbReference type="NCBI Taxonomy" id="159749"/>
    <lineage>
        <taxon>Eukaryota</taxon>
        <taxon>Sar</taxon>
        <taxon>Stramenopiles</taxon>
        <taxon>Ochrophyta</taxon>
        <taxon>Bacillariophyta</taxon>
        <taxon>Coscinodiscophyceae</taxon>
        <taxon>Thalassiosirophycidae</taxon>
        <taxon>Thalassiosirales</taxon>
        <taxon>Thalassiosiraceae</taxon>
        <taxon>Thalassiosira</taxon>
    </lineage>
</organism>
<sequence>MQIAYSRGDKIESTPAVDSPQRSQPADACSSGVLESSGESQGVDPRRYQLTTYLAHGSMRCIIMPMLLFQRHVVHSFRAIYRPTTTALRAADLDNEETRAMDNVYLAWSEEDDKRLTKLTDVDSAAYARLFIKGKDSLRTTDDENKERLTPAQEILRRIKWDPACNSDDFTVLHYDRIDETLHETPFNAENMSIKGKERQFVFALPEHRIEQIKYRERTVWDKQLRLDLVFGSMGGSTIDQVTATYDEWKSAQDEKKVAQMKLQTLVLGKLEAILEESRMDKLKEMSSSLLHDAKRDSSNVRDYVKSAVGLYFDAKKNSAASQEGFHDFLHLLSDLAALLPDESLREGLLKQIEVSILRSSDTSGATSKRSVELPELNEDDIEEKFVKGVLVAKGFACMDAHLPQPSHSFQGAVLGVRKLTRVILLHSPTGVRVECQDTRSLQQNRKLARKRLRSKVDEFVNGNSSRASQAVKKASSKKARNKARAKRRRQKKAEE</sequence>
<comment type="caution">
    <text evidence="5">The sequence shown here is derived from an EMBL/GenBank/DDBJ whole genome shotgun (WGS) entry which is preliminary data.</text>
</comment>
<dbReference type="EMBL" id="AGNL01007473">
    <property type="protein sequence ID" value="EJK71247.1"/>
    <property type="molecule type" value="Genomic_DNA"/>
</dbReference>
<dbReference type="OrthoDB" id="277888at2759"/>
<dbReference type="InterPro" id="IPR042653">
    <property type="entry name" value="Leng9"/>
</dbReference>
<feature type="domain" description="Prokaryotic-type class I peptide chain release factors" evidence="3">
    <location>
        <begin position="421"/>
        <end position="492"/>
    </location>
</feature>
<feature type="compositionally biased region" description="Low complexity" evidence="2">
    <location>
        <begin position="465"/>
        <end position="474"/>
    </location>
</feature>
<feature type="domain" description="MJ1316 RNA cyclic group end recognition" evidence="4">
    <location>
        <begin position="150"/>
        <end position="223"/>
    </location>
</feature>
<keyword evidence="6" id="KW-1185">Reference proteome</keyword>
<gene>
    <name evidence="5" type="ORF">THAOC_07333</name>
</gene>
<dbReference type="Pfam" id="PF04457">
    <property type="entry name" value="MJ1316"/>
    <property type="match status" value="1"/>
</dbReference>
<comment type="similarity">
    <text evidence="1">Belongs to the prokaryotic/mitochondrial release factor family.</text>
</comment>
<dbReference type="InterPro" id="IPR045853">
    <property type="entry name" value="Pep_chain_release_fac_I_sf"/>
</dbReference>
<accession>K0TKN9</accession>
<dbReference type="PANTHER" id="PTHR46729">
    <property type="entry name" value="LEUKOCYTE RECEPTOR CLUSTER MEMBER 9"/>
    <property type="match status" value="1"/>
</dbReference>
<reference evidence="5 6" key="1">
    <citation type="journal article" date="2012" name="Genome Biol.">
        <title>Genome and low-iron response of an oceanic diatom adapted to chronic iron limitation.</title>
        <authorList>
            <person name="Lommer M."/>
            <person name="Specht M."/>
            <person name="Roy A.S."/>
            <person name="Kraemer L."/>
            <person name="Andreson R."/>
            <person name="Gutowska M.A."/>
            <person name="Wolf J."/>
            <person name="Bergner S.V."/>
            <person name="Schilhabel M.B."/>
            <person name="Klostermeier U.C."/>
            <person name="Beiko R.G."/>
            <person name="Rosenstiel P."/>
            <person name="Hippler M."/>
            <person name="Laroche J."/>
        </authorList>
    </citation>
    <scope>NUCLEOTIDE SEQUENCE [LARGE SCALE GENOMIC DNA]</scope>
    <source>
        <strain evidence="5 6">CCMP1005</strain>
    </source>
</reference>
<feature type="compositionally biased region" description="Basic residues" evidence="2">
    <location>
        <begin position="475"/>
        <end position="496"/>
    </location>
</feature>
<dbReference type="PANTHER" id="PTHR46729:SF1">
    <property type="entry name" value="LEUKOCYTE RECEPTOR CLUSTER MEMBER 9"/>
    <property type="match status" value="1"/>
</dbReference>
<dbReference type="SUPFAM" id="SSF75620">
    <property type="entry name" value="Release factor"/>
    <property type="match status" value="1"/>
</dbReference>
<dbReference type="InterPro" id="IPR000352">
    <property type="entry name" value="Pep_chain_release_fac_I"/>
</dbReference>
<evidence type="ECO:0000256" key="2">
    <source>
        <dbReference type="SAM" id="MobiDB-lite"/>
    </source>
</evidence>
<evidence type="ECO:0000313" key="6">
    <source>
        <dbReference type="Proteomes" id="UP000266841"/>
    </source>
</evidence>
<dbReference type="GO" id="GO:0003747">
    <property type="term" value="F:translation release factor activity"/>
    <property type="evidence" value="ECO:0007669"/>
    <property type="project" value="InterPro"/>
</dbReference>
<protein>
    <recommendedName>
        <fullName evidence="7">Prokaryotic-type class I peptide chain release factors domain-containing protein</fullName>
    </recommendedName>
</protein>
<dbReference type="Proteomes" id="UP000266841">
    <property type="component" value="Unassembled WGS sequence"/>
</dbReference>
<dbReference type="Pfam" id="PF00472">
    <property type="entry name" value="RF-1"/>
    <property type="match status" value="1"/>
</dbReference>
<evidence type="ECO:0008006" key="7">
    <source>
        <dbReference type="Google" id="ProtNLM"/>
    </source>
</evidence>
<evidence type="ECO:0000259" key="3">
    <source>
        <dbReference type="Pfam" id="PF00472"/>
    </source>
</evidence>
<dbReference type="Gene3D" id="3.30.160.20">
    <property type="match status" value="1"/>
</dbReference>
<evidence type="ECO:0000256" key="1">
    <source>
        <dbReference type="ARBA" id="ARBA00010835"/>
    </source>
</evidence>